<feature type="compositionally biased region" description="Basic and acidic residues" evidence="1">
    <location>
        <begin position="427"/>
        <end position="459"/>
    </location>
</feature>
<evidence type="ECO:0000256" key="1">
    <source>
        <dbReference type="SAM" id="MobiDB-lite"/>
    </source>
</evidence>
<dbReference type="SMART" id="SM00717">
    <property type="entry name" value="SANT"/>
    <property type="match status" value="1"/>
</dbReference>
<dbReference type="Pfam" id="PF15963">
    <property type="entry name" value="Myb_DNA-bind_7"/>
    <property type="match status" value="1"/>
</dbReference>
<proteinExistence type="predicted"/>
<dbReference type="CDD" id="cd00167">
    <property type="entry name" value="SANT"/>
    <property type="match status" value="1"/>
</dbReference>
<feature type="compositionally biased region" description="Polar residues" evidence="1">
    <location>
        <begin position="271"/>
        <end position="282"/>
    </location>
</feature>
<sequence>MIDDEFDFGDITDVPAEAQAAPKFRPNVRAKPRKPSVPSRPVGPNRSVQTSSEKVGALSQDNLFQGLATNQEIASSTVLGTETIFDSEAREATVHTPSDDVLTVSAVDTISQSEEHDDNQSEVAAHQENLVVSDTQAASTYSTSKTFDDLADFGGLCDTRIEEERVAKFKPNKKVKLSKAASKSRKTDQKAVASAVDVASQNEEDSTNNLTGCSDEQLQAPRHQEHVQISDSQPTLGTDGSTVDNFSYREEPVQEETAAELSPKSQRKPGSVSSRVVETSDNSAAANLEVGVFASDGEDQNNDLCQKSTDQEAATVPDTWPPHDINDTVDLDSQDGLINSHTDDTQAIFGESSAEATGKFLPNDGRKKGKRKSVTFVLPGDSEVVAPTDTNSEDRNNIRIDESLNTLPQQTAQKHCLTEELSDDGEYTDKESQYHEGALSDHGVKEQSKMNGEKLDLSMRLRTRRKEVGVSEHITDDIFDEEYAEPSAAEQDNDSGDEYTGGEKQKPQRKSSEKDPNKAPVKGSRRTSKNSTTEKPAQQSQQKNKSEGQSRGRKRALKDALTEQPEKKLTHRIRQKRTKVSEVQTLLAKPDHEIDRMKLSVTHLRLLQEARERIQSKTIPSGPSSSTQSSLYGDTDDFDPFGDNYANDRTENDASENGIKLNYHSYMNKKTRARWTKSDTDLFYQGLQQFGSDFAMIQQLFPDKSRDQVRQKFKSEEKKHPMQVHDAILHRSKDNVYLKQVIKQLNIEDLQRDINSADKQEVASNEGGPGNENVSHVINEEEDNGPNWSDDELGTHQSEVKEGDHASGNPDDDDLDVFDWY</sequence>
<feature type="compositionally biased region" description="Basic and acidic residues" evidence="1">
    <location>
        <begin position="557"/>
        <end position="568"/>
    </location>
</feature>
<dbReference type="GO" id="GO:0001156">
    <property type="term" value="F:TFIIIC-class transcription factor complex binding"/>
    <property type="evidence" value="ECO:0007669"/>
    <property type="project" value="TreeGrafter"/>
</dbReference>
<keyword evidence="4" id="KW-1185">Reference proteome</keyword>
<name>A0AAD8X721_LOLMU</name>
<dbReference type="AlphaFoldDB" id="A0AAD8X721"/>
<feature type="compositionally biased region" description="Acidic residues" evidence="1">
    <location>
        <begin position="780"/>
        <end position="792"/>
    </location>
</feature>
<dbReference type="FunFam" id="1.20.58.1880:FF:000007">
    <property type="entry name" value="Homeodomain-like superfamily protein"/>
    <property type="match status" value="1"/>
</dbReference>
<dbReference type="InterPro" id="IPR001005">
    <property type="entry name" value="SANT/Myb"/>
</dbReference>
<reference evidence="3" key="1">
    <citation type="submission" date="2023-07" db="EMBL/GenBank/DDBJ databases">
        <title>A chromosome-level genome assembly of Lolium multiflorum.</title>
        <authorList>
            <person name="Chen Y."/>
            <person name="Copetti D."/>
            <person name="Kolliker R."/>
            <person name="Studer B."/>
        </authorList>
    </citation>
    <scope>NUCLEOTIDE SEQUENCE</scope>
    <source>
        <strain evidence="3">02402/16</strain>
        <tissue evidence="3">Leaf</tissue>
    </source>
</reference>
<feature type="compositionally biased region" description="Acidic residues" evidence="1">
    <location>
        <begin position="1"/>
        <end position="10"/>
    </location>
</feature>
<dbReference type="GO" id="GO:0000126">
    <property type="term" value="C:transcription factor TFIIIB complex"/>
    <property type="evidence" value="ECO:0007669"/>
    <property type="project" value="TreeGrafter"/>
</dbReference>
<evidence type="ECO:0000313" key="4">
    <source>
        <dbReference type="Proteomes" id="UP001231189"/>
    </source>
</evidence>
<feature type="region of interest" description="Disordered" evidence="1">
    <location>
        <begin position="198"/>
        <end position="282"/>
    </location>
</feature>
<dbReference type="PROSITE" id="PS51293">
    <property type="entry name" value="SANT"/>
    <property type="match status" value="1"/>
</dbReference>
<dbReference type="PANTHER" id="PTHR22929">
    <property type="entry name" value="RNA POLYMERASE III TRANSCRIPTION INITIATION FACTOR B"/>
    <property type="match status" value="1"/>
</dbReference>
<feature type="compositionally biased region" description="Polar residues" evidence="1">
    <location>
        <begin position="529"/>
        <end position="543"/>
    </location>
</feature>
<dbReference type="InterPro" id="IPR017884">
    <property type="entry name" value="SANT_dom"/>
</dbReference>
<feature type="region of interest" description="Disordered" evidence="1">
    <location>
        <begin position="309"/>
        <end position="341"/>
    </location>
</feature>
<dbReference type="SUPFAM" id="SSF46689">
    <property type="entry name" value="Homeodomain-like"/>
    <property type="match status" value="1"/>
</dbReference>
<dbReference type="Gene3D" id="1.20.58.1880">
    <property type="match status" value="1"/>
</dbReference>
<feature type="compositionally biased region" description="Polar residues" evidence="1">
    <location>
        <begin position="46"/>
        <end position="56"/>
    </location>
</feature>
<feature type="compositionally biased region" description="Low complexity" evidence="1">
    <location>
        <begin position="621"/>
        <end position="630"/>
    </location>
</feature>
<feature type="compositionally biased region" description="Polar residues" evidence="1">
    <location>
        <begin position="207"/>
        <end position="217"/>
    </location>
</feature>
<feature type="compositionally biased region" description="Basic and acidic residues" evidence="1">
    <location>
        <begin position="466"/>
        <end position="476"/>
    </location>
</feature>
<comment type="caution">
    <text evidence="3">The sequence shown here is derived from an EMBL/GenBank/DDBJ whole genome shotgun (WGS) entry which is preliminary data.</text>
</comment>
<feature type="compositionally biased region" description="Basic and acidic residues" evidence="1">
    <location>
        <begin position="501"/>
        <end position="517"/>
    </location>
</feature>
<feature type="region of interest" description="Disordered" evidence="1">
    <location>
        <begin position="418"/>
        <end position="577"/>
    </location>
</feature>
<accession>A0AAD8X721</accession>
<protein>
    <recommendedName>
        <fullName evidence="2">SANT domain-containing protein</fullName>
    </recommendedName>
</protein>
<dbReference type="InterPro" id="IPR039467">
    <property type="entry name" value="TFIIIB_B''_Myb"/>
</dbReference>
<feature type="region of interest" description="Disordered" evidence="1">
    <location>
        <begin position="613"/>
        <end position="653"/>
    </location>
</feature>
<feature type="compositionally biased region" description="Polar residues" evidence="1">
    <location>
        <begin position="229"/>
        <end position="245"/>
    </location>
</feature>
<dbReference type="GO" id="GO:0070898">
    <property type="term" value="P:RNA polymerase III preinitiation complex assembly"/>
    <property type="evidence" value="ECO:0007669"/>
    <property type="project" value="TreeGrafter"/>
</dbReference>
<evidence type="ECO:0000259" key="2">
    <source>
        <dbReference type="PROSITE" id="PS51293"/>
    </source>
</evidence>
<dbReference type="EMBL" id="JAUUTY010000001">
    <property type="protein sequence ID" value="KAK1698015.1"/>
    <property type="molecule type" value="Genomic_DNA"/>
</dbReference>
<feature type="region of interest" description="Disordered" evidence="1">
    <location>
        <begin position="1"/>
        <end position="56"/>
    </location>
</feature>
<dbReference type="PANTHER" id="PTHR22929:SF0">
    <property type="entry name" value="TRANSCRIPTION FACTOR TFIIIB COMPONENT B'' HOMOLOG"/>
    <property type="match status" value="1"/>
</dbReference>
<evidence type="ECO:0000313" key="3">
    <source>
        <dbReference type="EMBL" id="KAK1698015.1"/>
    </source>
</evidence>
<dbReference type="Proteomes" id="UP001231189">
    <property type="component" value="Unassembled WGS sequence"/>
</dbReference>
<gene>
    <name evidence="3" type="ORF">QYE76_014712</name>
</gene>
<organism evidence="3 4">
    <name type="scientific">Lolium multiflorum</name>
    <name type="common">Italian ryegrass</name>
    <name type="synonym">Lolium perenne subsp. multiflorum</name>
    <dbReference type="NCBI Taxonomy" id="4521"/>
    <lineage>
        <taxon>Eukaryota</taxon>
        <taxon>Viridiplantae</taxon>
        <taxon>Streptophyta</taxon>
        <taxon>Embryophyta</taxon>
        <taxon>Tracheophyta</taxon>
        <taxon>Spermatophyta</taxon>
        <taxon>Magnoliopsida</taxon>
        <taxon>Liliopsida</taxon>
        <taxon>Poales</taxon>
        <taxon>Poaceae</taxon>
        <taxon>BOP clade</taxon>
        <taxon>Pooideae</taxon>
        <taxon>Poodae</taxon>
        <taxon>Poeae</taxon>
        <taxon>Poeae Chloroplast Group 2 (Poeae type)</taxon>
        <taxon>Loliodinae</taxon>
        <taxon>Loliinae</taxon>
        <taxon>Lolium</taxon>
    </lineage>
</organism>
<dbReference type="InterPro" id="IPR009057">
    <property type="entry name" value="Homeodomain-like_sf"/>
</dbReference>
<feature type="compositionally biased region" description="Acidic residues" evidence="1">
    <location>
        <begin position="810"/>
        <end position="821"/>
    </location>
</feature>
<feature type="region of interest" description="Disordered" evidence="1">
    <location>
        <begin position="758"/>
        <end position="821"/>
    </location>
</feature>
<feature type="domain" description="SANT" evidence="2">
    <location>
        <begin position="670"/>
        <end position="721"/>
    </location>
</feature>